<comment type="caution">
    <text evidence="1">The sequence shown here is derived from an EMBL/GenBank/DDBJ whole genome shotgun (WGS) entry which is preliminary data.</text>
</comment>
<sequence length="83" mass="9796">VIISNQKRLILANDPQFNLDLIIYFKIRRSNYDTNYFEPIVDDFIELDITKEEILIEDNFNLRHFPGPLICLNHAYSNFASCS</sequence>
<gene>
    <name evidence="1" type="ORF">LCGC14_2741720</name>
</gene>
<organism evidence="1">
    <name type="scientific">marine sediment metagenome</name>
    <dbReference type="NCBI Taxonomy" id="412755"/>
    <lineage>
        <taxon>unclassified sequences</taxon>
        <taxon>metagenomes</taxon>
        <taxon>ecological metagenomes</taxon>
    </lineage>
</organism>
<dbReference type="AlphaFoldDB" id="A0A0F9BVZ2"/>
<evidence type="ECO:0000313" key="1">
    <source>
        <dbReference type="EMBL" id="KKK88581.1"/>
    </source>
</evidence>
<reference evidence="1" key="1">
    <citation type="journal article" date="2015" name="Nature">
        <title>Complex archaea that bridge the gap between prokaryotes and eukaryotes.</title>
        <authorList>
            <person name="Spang A."/>
            <person name="Saw J.H."/>
            <person name="Jorgensen S.L."/>
            <person name="Zaremba-Niedzwiedzka K."/>
            <person name="Martijn J."/>
            <person name="Lind A.E."/>
            <person name="van Eijk R."/>
            <person name="Schleper C."/>
            <person name="Guy L."/>
            <person name="Ettema T.J."/>
        </authorList>
    </citation>
    <scope>NUCLEOTIDE SEQUENCE</scope>
</reference>
<proteinExistence type="predicted"/>
<dbReference type="EMBL" id="LAZR01049889">
    <property type="protein sequence ID" value="KKK88581.1"/>
    <property type="molecule type" value="Genomic_DNA"/>
</dbReference>
<accession>A0A0F9BVZ2</accession>
<name>A0A0F9BVZ2_9ZZZZ</name>
<protein>
    <submittedName>
        <fullName evidence="1">Uncharacterized protein</fullName>
    </submittedName>
</protein>
<feature type="non-terminal residue" evidence="1">
    <location>
        <position position="1"/>
    </location>
</feature>